<dbReference type="PANTHER" id="PTHR43537">
    <property type="entry name" value="TRANSCRIPTIONAL REGULATOR, GNTR FAMILY"/>
    <property type="match status" value="1"/>
</dbReference>
<evidence type="ECO:0000313" key="5">
    <source>
        <dbReference type="Proteomes" id="UP000006265"/>
    </source>
</evidence>
<dbReference type="SMART" id="SM00345">
    <property type="entry name" value="HTH_GNTR"/>
    <property type="match status" value="1"/>
</dbReference>
<dbReference type="SMART" id="SM00895">
    <property type="entry name" value="FCD"/>
    <property type="match status" value="1"/>
</dbReference>
<dbReference type="OrthoDB" id="9816161at2"/>
<evidence type="ECO:0000256" key="3">
    <source>
        <dbReference type="ARBA" id="ARBA00023163"/>
    </source>
</evidence>
<dbReference type="SUPFAM" id="SSF46785">
    <property type="entry name" value="Winged helix' DNA-binding domain"/>
    <property type="match status" value="1"/>
</dbReference>
<dbReference type="SUPFAM" id="SSF48008">
    <property type="entry name" value="GntR ligand-binding domain-like"/>
    <property type="match status" value="1"/>
</dbReference>
<gene>
    <name evidence="4" type="ORF">C731_1053</name>
</gene>
<proteinExistence type="predicted"/>
<dbReference type="PANTHER" id="PTHR43537:SF24">
    <property type="entry name" value="GLUCONATE OPERON TRANSCRIPTIONAL REPRESSOR"/>
    <property type="match status" value="1"/>
</dbReference>
<dbReference type="InterPro" id="IPR008920">
    <property type="entry name" value="TF_FadR/GntR_C"/>
</dbReference>
<dbReference type="AlphaFoldDB" id="K5B959"/>
<dbReference type="Gene3D" id="1.10.10.10">
    <property type="entry name" value="Winged helix-like DNA-binding domain superfamily/Winged helix DNA-binding domain"/>
    <property type="match status" value="1"/>
</dbReference>
<keyword evidence="3" id="KW-0804">Transcription</keyword>
<evidence type="ECO:0000313" key="4">
    <source>
        <dbReference type="EMBL" id="EKF24878.1"/>
    </source>
</evidence>
<dbReference type="RefSeq" id="WP_005625389.1">
    <property type="nucleotide sequence ID" value="NZ_AMRA01000027.1"/>
</dbReference>
<accession>K5B959</accession>
<keyword evidence="5" id="KW-1185">Reference proteome</keyword>
<dbReference type="PROSITE" id="PS50949">
    <property type="entry name" value="HTH_GNTR"/>
    <property type="match status" value="1"/>
</dbReference>
<dbReference type="EMBL" id="AMRA01000027">
    <property type="protein sequence ID" value="EKF24878.1"/>
    <property type="molecule type" value="Genomic_DNA"/>
</dbReference>
<comment type="caution">
    <text evidence="4">The sequence shown here is derived from an EMBL/GenBank/DDBJ whole genome shotgun (WGS) entry which is preliminary data.</text>
</comment>
<dbReference type="CDD" id="cd07377">
    <property type="entry name" value="WHTH_GntR"/>
    <property type="match status" value="1"/>
</dbReference>
<dbReference type="InterPro" id="IPR000524">
    <property type="entry name" value="Tscrpt_reg_HTH_GntR"/>
</dbReference>
<dbReference type="eggNOG" id="COG1802">
    <property type="taxonomic scope" value="Bacteria"/>
</dbReference>
<protein>
    <submittedName>
        <fullName evidence="4">Bacterial regulatory s, gntR family protein</fullName>
    </submittedName>
</protein>
<dbReference type="InterPro" id="IPR011711">
    <property type="entry name" value="GntR_C"/>
</dbReference>
<sequence>MAFEPVQRPANLSDLAYDQLRSRILDGDFPAGQRMSIVSIAEQLNMSRSPVRAAVERLVTEGLLVMTAAGIELAHLDHLDLIEGLQVRSRLEGLAARLATDRLSAADLDRLRENLTRFEAAVRGDDTVRARRLDLEFHSIIRDRCGNRTLVENLRRIQARVIVATYTTAWVAVHQAVVAEHAAIVKAFEARDAETAERAAIDHLEGLIMRVTEHFGTPDKDAPDEPGVSALV</sequence>
<keyword evidence="2" id="KW-0238">DNA-binding</keyword>
<organism evidence="4 5">
    <name type="scientific">Mycolicibacterium hassiacum (strain DSM 44199 / CIP 105218 / JCM 12690 / 3849)</name>
    <name type="common">Mycobacterium hassiacum</name>
    <dbReference type="NCBI Taxonomy" id="1122247"/>
    <lineage>
        <taxon>Bacteria</taxon>
        <taxon>Bacillati</taxon>
        <taxon>Actinomycetota</taxon>
        <taxon>Actinomycetes</taxon>
        <taxon>Mycobacteriales</taxon>
        <taxon>Mycobacteriaceae</taxon>
        <taxon>Mycolicibacterium</taxon>
    </lineage>
</organism>
<dbReference type="GO" id="GO:0003700">
    <property type="term" value="F:DNA-binding transcription factor activity"/>
    <property type="evidence" value="ECO:0007669"/>
    <property type="project" value="InterPro"/>
</dbReference>
<dbReference type="Gene3D" id="1.20.120.530">
    <property type="entry name" value="GntR ligand-binding domain-like"/>
    <property type="match status" value="1"/>
</dbReference>
<reference evidence="4 5" key="1">
    <citation type="journal article" date="2012" name="J. Bacteriol.">
        <title>Genome sequence of Mycobacterium hassiacum DSM 44199, a rare source of heat-stable mycobacterial proteins.</title>
        <authorList>
            <person name="Tiago I."/>
            <person name="Maranha A."/>
            <person name="Mendes V."/>
            <person name="Alarico S."/>
            <person name="Moynihan P.J."/>
            <person name="Clarke A.J."/>
            <person name="Macedo-Ribeiro S."/>
            <person name="Pereira P.J."/>
            <person name="Empadinhas N."/>
        </authorList>
    </citation>
    <scope>NUCLEOTIDE SEQUENCE [LARGE SCALE GENOMIC DNA]</scope>
    <source>
        <strain evidence="5">DSM 44199 / CIP 105218 / JCM 12690 / 3849</strain>
    </source>
</reference>
<dbReference type="Pfam" id="PF07729">
    <property type="entry name" value="FCD"/>
    <property type="match status" value="1"/>
</dbReference>
<dbReference type="PATRIC" id="fig|1122247.3.peg.1011"/>
<dbReference type="InterPro" id="IPR036390">
    <property type="entry name" value="WH_DNA-bd_sf"/>
</dbReference>
<evidence type="ECO:0000256" key="2">
    <source>
        <dbReference type="ARBA" id="ARBA00023125"/>
    </source>
</evidence>
<dbReference type="Proteomes" id="UP000006265">
    <property type="component" value="Unassembled WGS sequence"/>
</dbReference>
<evidence type="ECO:0000256" key="1">
    <source>
        <dbReference type="ARBA" id="ARBA00023015"/>
    </source>
</evidence>
<dbReference type="InterPro" id="IPR036388">
    <property type="entry name" value="WH-like_DNA-bd_sf"/>
</dbReference>
<dbReference type="GO" id="GO:0003677">
    <property type="term" value="F:DNA binding"/>
    <property type="evidence" value="ECO:0007669"/>
    <property type="project" value="UniProtKB-KW"/>
</dbReference>
<keyword evidence="1" id="KW-0805">Transcription regulation</keyword>
<dbReference type="Pfam" id="PF00392">
    <property type="entry name" value="GntR"/>
    <property type="match status" value="1"/>
</dbReference>
<name>K5B959_MYCHD</name>
<dbReference type="STRING" id="1122247.GCA_000379865_03901"/>